<organism evidence="1 2">
    <name type="scientific">Cucumis melo var. makuwa</name>
    <name type="common">Oriental melon</name>
    <dbReference type="NCBI Taxonomy" id="1194695"/>
    <lineage>
        <taxon>Eukaryota</taxon>
        <taxon>Viridiplantae</taxon>
        <taxon>Streptophyta</taxon>
        <taxon>Embryophyta</taxon>
        <taxon>Tracheophyta</taxon>
        <taxon>Spermatophyta</taxon>
        <taxon>Magnoliopsida</taxon>
        <taxon>eudicotyledons</taxon>
        <taxon>Gunneridae</taxon>
        <taxon>Pentapetalae</taxon>
        <taxon>rosids</taxon>
        <taxon>fabids</taxon>
        <taxon>Cucurbitales</taxon>
        <taxon>Cucurbitaceae</taxon>
        <taxon>Benincaseae</taxon>
        <taxon>Cucumis</taxon>
    </lineage>
</organism>
<sequence length="180" mass="20199">MLRGALALFHAAQQTLPAPAQALVEPQNLTDQLPIEAKHLTDFWKYNPKTFDGSLKVPTKRHQLVEDYRENVGWSYQLDNLEAIQGKFLCQPEELVAAGKTLRELSVCRSCGRSHGGRCLTGSGVCYKYKKLEHIAEFCPQKLLGTTSNQTNTFQQGKVFSTTRQEAKQAAYVLRGRTVE</sequence>
<dbReference type="Proteomes" id="UP000321947">
    <property type="component" value="Unassembled WGS sequence"/>
</dbReference>
<protein>
    <submittedName>
        <fullName evidence="1">Histone H2B.3-like</fullName>
    </submittedName>
</protein>
<dbReference type="AlphaFoldDB" id="A0A5D3BEG3"/>
<gene>
    <name evidence="1" type="ORF">E5676_scaffold194G002440</name>
</gene>
<evidence type="ECO:0000313" key="1">
    <source>
        <dbReference type="EMBL" id="TYJ97419.1"/>
    </source>
</evidence>
<dbReference type="EMBL" id="SSTD01018933">
    <property type="protein sequence ID" value="TYJ97419.1"/>
    <property type="molecule type" value="Genomic_DNA"/>
</dbReference>
<comment type="caution">
    <text evidence="1">The sequence shown here is derived from an EMBL/GenBank/DDBJ whole genome shotgun (WGS) entry which is preliminary data.</text>
</comment>
<reference evidence="1 2" key="1">
    <citation type="submission" date="2019-08" db="EMBL/GenBank/DDBJ databases">
        <title>Draft genome sequences of two oriental melons (Cucumis melo L. var makuwa).</title>
        <authorList>
            <person name="Kwon S.-Y."/>
        </authorList>
    </citation>
    <scope>NUCLEOTIDE SEQUENCE [LARGE SCALE GENOMIC DNA]</scope>
    <source>
        <strain evidence="2">cv. Chang Bougi</strain>
        <tissue evidence="1">Leaf</tissue>
    </source>
</reference>
<accession>A0A5D3BEG3</accession>
<name>A0A5D3BEG3_CUCMM</name>
<evidence type="ECO:0000313" key="2">
    <source>
        <dbReference type="Proteomes" id="UP000321947"/>
    </source>
</evidence>
<proteinExistence type="predicted"/>